<feature type="compositionally biased region" description="Pro residues" evidence="1">
    <location>
        <begin position="27"/>
        <end position="37"/>
    </location>
</feature>
<evidence type="ECO:0000256" key="1">
    <source>
        <dbReference type="SAM" id="MobiDB-lite"/>
    </source>
</evidence>
<name>A0A8R7UHL9_TRIUA</name>
<feature type="compositionally biased region" description="Basic residues" evidence="1">
    <location>
        <begin position="1"/>
        <end position="19"/>
    </location>
</feature>
<proteinExistence type="predicted"/>
<reference evidence="2" key="3">
    <citation type="submission" date="2022-06" db="UniProtKB">
        <authorList>
            <consortium name="EnsemblPlants"/>
        </authorList>
    </citation>
    <scope>IDENTIFICATION</scope>
</reference>
<feature type="region of interest" description="Disordered" evidence="1">
    <location>
        <begin position="1"/>
        <end position="47"/>
    </location>
</feature>
<dbReference type="AlphaFoldDB" id="A0A8R7UHL9"/>
<evidence type="ECO:0000313" key="3">
    <source>
        <dbReference type="Proteomes" id="UP000015106"/>
    </source>
</evidence>
<protein>
    <submittedName>
        <fullName evidence="2">Uncharacterized protein</fullName>
    </submittedName>
</protein>
<feature type="region of interest" description="Disordered" evidence="1">
    <location>
        <begin position="69"/>
        <end position="99"/>
    </location>
</feature>
<feature type="compositionally biased region" description="Low complexity" evidence="1">
    <location>
        <begin position="38"/>
        <end position="47"/>
    </location>
</feature>
<dbReference type="EnsemblPlants" id="TuG1812G0500002855.01.T01">
    <property type="protein sequence ID" value="TuG1812G0500002855.01.T01"/>
    <property type="gene ID" value="TuG1812G0500002855.01"/>
</dbReference>
<accession>A0A8R7UHL9</accession>
<dbReference type="Proteomes" id="UP000015106">
    <property type="component" value="Chromosome 5"/>
</dbReference>
<sequence>MKSPSSRHGHRRRRGHWPPRGRSSCPRGPPVSSPSPRAPVRARTTTSLAIEPFSGTDVTISPSIRLSVTTPTARALHRPPPNPETDVAPVIDYVDDDPS</sequence>
<keyword evidence="3" id="KW-1185">Reference proteome</keyword>
<dbReference type="Gramene" id="TuG1812G0500002855.01.T01">
    <property type="protein sequence ID" value="TuG1812G0500002855.01.T01"/>
    <property type="gene ID" value="TuG1812G0500002855.01"/>
</dbReference>
<evidence type="ECO:0000313" key="2">
    <source>
        <dbReference type="EnsemblPlants" id="TuG1812G0500002855.01.T01"/>
    </source>
</evidence>
<reference evidence="2" key="2">
    <citation type="submission" date="2018-03" db="EMBL/GenBank/DDBJ databases">
        <title>The Triticum urartu genome reveals the dynamic nature of wheat genome evolution.</title>
        <authorList>
            <person name="Ling H."/>
            <person name="Ma B."/>
            <person name="Shi X."/>
            <person name="Liu H."/>
            <person name="Dong L."/>
            <person name="Sun H."/>
            <person name="Cao Y."/>
            <person name="Gao Q."/>
            <person name="Zheng S."/>
            <person name="Li Y."/>
            <person name="Yu Y."/>
            <person name="Du H."/>
            <person name="Qi M."/>
            <person name="Li Y."/>
            <person name="Yu H."/>
            <person name="Cui Y."/>
            <person name="Wang N."/>
            <person name="Chen C."/>
            <person name="Wu H."/>
            <person name="Zhao Y."/>
            <person name="Zhang J."/>
            <person name="Li Y."/>
            <person name="Zhou W."/>
            <person name="Zhang B."/>
            <person name="Hu W."/>
            <person name="Eijk M."/>
            <person name="Tang J."/>
            <person name="Witsenboer H."/>
            <person name="Zhao S."/>
            <person name="Li Z."/>
            <person name="Zhang A."/>
            <person name="Wang D."/>
            <person name="Liang C."/>
        </authorList>
    </citation>
    <scope>NUCLEOTIDE SEQUENCE [LARGE SCALE GENOMIC DNA]</scope>
    <source>
        <strain evidence="2">cv. G1812</strain>
    </source>
</reference>
<reference evidence="3" key="1">
    <citation type="journal article" date="2013" name="Nature">
        <title>Draft genome of the wheat A-genome progenitor Triticum urartu.</title>
        <authorList>
            <person name="Ling H.Q."/>
            <person name="Zhao S."/>
            <person name="Liu D."/>
            <person name="Wang J."/>
            <person name="Sun H."/>
            <person name="Zhang C."/>
            <person name="Fan H."/>
            <person name="Li D."/>
            <person name="Dong L."/>
            <person name="Tao Y."/>
            <person name="Gao C."/>
            <person name="Wu H."/>
            <person name="Li Y."/>
            <person name="Cui Y."/>
            <person name="Guo X."/>
            <person name="Zheng S."/>
            <person name="Wang B."/>
            <person name="Yu K."/>
            <person name="Liang Q."/>
            <person name="Yang W."/>
            <person name="Lou X."/>
            <person name="Chen J."/>
            <person name="Feng M."/>
            <person name="Jian J."/>
            <person name="Zhang X."/>
            <person name="Luo G."/>
            <person name="Jiang Y."/>
            <person name="Liu J."/>
            <person name="Wang Z."/>
            <person name="Sha Y."/>
            <person name="Zhang B."/>
            <person name="Wu H."/>
            <person name="Tang D."/>
            <person name="Shen Q."/>
            <person name="Xue P."/>
            <person name="Zou S."/>
            <person name="Wang X."/>
            <person name="Liu X."/>
            <person name="Wang F."/>
            <person name="Yang Y."/>
            <person name="An X."/>
            <person name="Dong Z."/>
            <person name="Zhang K."/>
            <person name="Zhang X."/>
            <person name="Luo M.C."/>
            <person name="Dvorak J."/>
            <person name="Tong Y."/>
            <person name="Wang J."/>
            <person name="Yang H."/>
            <person name="Li Z."/>
            <person name="Wang D."/>
            <person name="Zhang A."/>
            <person name="Wang J."/>
        </authorList>
    </citation>
    <scope>NUCLEOTIDE SEQUENCE</scope>
    <source>
        <strain evidence="3">cv. G1812</strain>
    </source>
</reference>
<organism evidence="2 3">
    <name type="scientific">Triticum urartu</name>
    <name type="common">Red wild einkorn</name>
    <name type="synonym">Crithodium urartu</name>
    <dbReference type="NCBI Taxonomy" id="4572"/>
    <lineage>
        <taxon>Eukaryota</taxon>
        <taxon>Viridiplantae</taxon>
        <taxon>Streptophyta</taxon>
        <taxon>Embryophyta</taxon>
        <taxon>Tracheophyta</taxon>
        <taxon>Spermatophyta</taxon>
        <taxon>Magnoliopsida</taxon>
        <taxon>Liliopsida</taxon>
        <taxon>Poales</taxon>
        <taxon>Poaceae</taxon>
        <taxon>BOP clade</taxon>
        <taxon>Pooideae</taxon>
        <taxon>Triticodae</taxon>
        <taxon>Triticeae</taxon>
        <taxon>Triticinae</taxon>
        <taxon>Triticum</taxon>
    </lineage>
</organism>